<proteinExistence type="predicted"/>
<sequence length="425" mass="47768">MTEKLRRTNAFWFTLYASVAAFCLYTCIYAFRKTFTAATFEGITYAGYSYKFWLVIFQVFGYAMAKFFGIRFIAELKAHSRTSGILLMVAIAGAAWFLFAIVPRPYNLIFLFMNGFPLGLVWGMVFGFLEGRRMTEVLGAALSVSFIFSAGLCRSVGAYLMRDWGVSETWMPLAACGVFLVPLLIFLWMLDKIPAPSSLDEELRTKRQPMDKVERKKFISTFLPGIVLFVLAYMLLTAFRDFRENFASDVWKTLGYGNLPGIYTRTETPVSIAVLVIMGSIMVIRNNKTALMVNHLIIIIGMIMVGAGTLLFEHQVIDAPLWMILIGTGLYLGYVPFNSIFFDRLIAAFRYVGTVGFIMYVADAFGYLGSIGVLVFKESGYTNLSWLEFFISGGYALSVTGTLLIAGSMIYFHWKHRKMGAGTKS</sequence>
<reference evidence="2 3" key="1">
    <citation type="submission" date="2021-05" db="EMBL/GenBank/DDBJ databases">
        <title>A Polyphasic approach of four new species of the genus Ohtaekwangia: Ohtaekwangia histidinii sp. nov., Ohtaekwangia cretensis sp. nov., Ohtaekwangia indiensis sp. nov., Ohtaekwangia reichenbachii sp. nov. from diverse environment.</title>
        <authorList>
            <person name="Octaviana S."/>
        </authorList>
    </citation>
    <scope>NUCLEOTIDE SEQUENCE [LARGE SCALE GENOMIC DNA]</scope>
    <source>
        <strain evidence="2 3">PWU4</strain>
    </source>
</reference>
<feature type="transmembrane region" description="Helical" evidence="1">
    <location>
        <begin position="52"/>
        <end position="73"/>
    </location>
</feature>
<feature type="transmembrane region" description="Helical" evidence="1">
    <location>
        <begin position="218"/>
        <end position="239"/>
    </location>
</feature>
<feature type="transmembrane region" description="Helical" evidence="1">
    <location>
        <begin position="268"/>
        <end position="284"/>
    </location>
</feature>
<dbReference type="EMBL" id="JAHESF010000018">
    <property type="protein sequence ID" value="MBT1698829.1"/>
    <property type="molecule type" value="Genomic_DNA"/>
</dbReference>
<dbReference type="InterPro" id="IPR036259">
    <property type="entry name" value="MFS_trans_sf"/>
</dbReference>
<accession>A0AAP2GKA0</accession>
<keyword evidence="1" id="KW-1133">Transmembrane helix</keyword>
<feature type="transmembrane region" description="Helical" evidence="1">
    <location>
        <begin position="389"/>
        <end position="414"/>
    </location>
</feature>
<keyword evidence="1" id="KW-0812">Transmembrane</keyword>
<feature type="transmembrane region" description="Helical" evidence="1">
    <location>
        <begin position="296"/>
        <end position="313"/>
    </location>
</feature>
<evidence type="ECO:0000313" key="2">
    <source>
        <dbReference type="EMBL" id="MBT1698829.1"/>
    </source>
</evidence>
<dbReference type="Pfam" id="PF18943">
    <property type="entry name" value="DUF5690"/>
    <property type="match status" value="1"/>
</dbReference>
<feature type="transmembrane region" description="Helical" evidence="1">
    <location>
        <begin position="108"/>
        <end position="129"/>
    </location>
</feature>
<feature type="transmembrane region" description="Helical" evidence="1">
    <location>
        <begin position="136"/>
        <end position="157"/>
    </location>
</feature>
<protein>
    <recommendedName>
        <fullName evidence="4">MFS transporter</fullName>
    </recommendedName>
</protein>
<gene>
    <name evidence="2" type="ORF">KK083_18190</name>
</gene>
<dbReference type="Proteomes" id="UP001319200">
    <property type="component" value="Unassembled WGS sequence"/>
</dbReference>
<dbReference type="SUPFAM" id="SSF103473">
    <property type="entry name" value="MFS general substrate transporter"/>
    <property type="match status" value="1"/>
</dbReference>
<organism evidence="2 3">
    <name type="scientific">Chryseosolibacter histidini</name>
    <dbReference type="NCBI Taxonomy" id="2782349"/>
    <lineage>
        <taxon>Bacteria</taxon>
        <taxon>Pseudomonadati</taxon>
        <taxon>Bacteroidota</taxon>
        <taxon>Cytophagia</taxon>
        <taxon>Cytophagales</taxon>
        <taxon>Chryseotaleaceae</taxon>
        <taxon>Chryseosolibacter</taxon>
    </lineage>
</organism>
<comment type="caution">
    <text evidence="2">The sequence shown here is derived from an EMBL/GenBank/DDBJ whole genome shotgun (WGS) entry which is preliminary data.</text>
</comment>
<feature type="transmembrane region" description="Helical" evidence="1">
    <location>
        <begin position="319"/>
        <end position="337"/>
    </location>
</feature>
<keyword evidence="1" id="KW-0472">Membrane</keyword>
<feature type="transmembrane region" description="Helical" evidence="1">
    <location>
        <begin position="12"/>
        <end position="32"/>
    </location>
</feature>
<evidence type="ECO:0000313" key="3">
    <source>
        <dbReference type="Proteomes" id="UP001319200"/>
    </source>
</evidence>
<keyword evidence="3" id="KW-1185">Reference proteome</keyword>
<feature type="transmembrane region" description="Helical" evidence="1">
    <location>
        <begin position="85"/>
        <end position="102"/>
    </location>
</feature>
<feature type="transmembrane region" description="Helical" evidence="1">
    <location>
        <begin position="169"/>
        <end position="190"/>
    </location>
</feature>
<dbReference type="InterPro" id="IPR043745">
    <property type="entry name" value="DUF5690"/>
</dbReference>
<dbReference type="AlphaFoldDB" id="A0AAP2GKA0"/>
<feature type="transmembrane region" description="Helical" evidence="1">
    <location>
        <begin position="349"/>
        <end position="369"/>
    </location>
</feature>
<evidence type="ECO:0008006" key="4">
    <source>
        <dbReference type="Google" id="ProtNLM"/>
    </source>
</evidence>
<name>A0AAP2GKA0_9BACT</name>
<evidence type="ECO:0000256" key="1">
    <source>
        <dbReference type="SAM" id="Phobius"/>
    </source>
</evidence>
<dbReference type="Gene3D" id="1.20.1250.20">
    <property type="entry name" value="MFS general substrate transporter like domains"/>
    <property type="match status" value="1"/>
</dbReference>